<dbReference type="EMBL" id="CDNC01000002">
    <property type="protein sequence ID" value="CEM60711.1"/>
    <property type="molecule type" value="Genomic_DNA"/>
</dbReference>
<protein>
    <submittedName>
        <fullName evidence="1">Uncharacterized protein</fullName>
    </submittedName>
</protein>
<keyword evidence="2" id="KW-1185">Reference proteome</keyword>
<name>A0A0B7GVK2_TREPH</name>
<proteinExistence type="predicted"/>
<accession>A0A0B7GVK2</accession>
<dbReference type="AlphaFoldDB" id="A0A0B7GVK2"/>
<sequence>MGQSGVCNIFYCRIYFQLVKILIKIIEKNCFFYTINYRYHYTTYKLFDTLV</sequence>
<evidence type="ECO:0000313" key="1">
    <source>
        <dbReference type="EMBL" id="CEM60711.1"/>
    </source>
</evidence>
<reference evidence="2" key="1">
    <citation type="submission" date="2015-01" db="EMBL/GenBank/DDBJ databases">
        <authorList>
            <person name="Manzoor Shahid"/>
            <person name="Zubair Saima"/>
        </authorList>
    </citation>
    <scope>NUCLEOTIDE SEQUENCE [LARGE SCALE GENOMIC DNA]</scope>
    <source>
        <strain evidence="2">V1</strain>
    </source>
</reference>
<gene>
    <name evidence="1" type="ORF">TPHV1_100031</name>
</gene>
<evidence type="ECO:0000313" key="2">
    <source>
        <dbReference type="Proteomes" id="UP000042527"/>
    </source>
</evidence>
<dbReference type="Proteomes" id="UP000042527">
    <property type="component" value="Unassembled WGS sequence"/>
</dbReference>
<organism evidence="1 2">
    <name type="scientific">Treponema phagedenis</name>
    <dbReference type="NCBI Taxonomy" id="162"/>
    <lineage>
        <taxon>Bacteria</taxon>
        <taxon>Pseudomonadati</taxon>
        <taxon>Spirochaetota</taxon>
        <taxon>Spirochaetia</taxon>
        <taxon>Spirochaetales</taxon>
        <taxon>Treponemataceae</taxon>
        <taxon>Treponema</taxon>
    </lineage>
</organism>